<keyword evidence="3" id="KW-1185">Reference proteome</keyword>
<evidence type="ECO:0008006" key="4">
    <source>
        <dbReference type="Google" id="ProtNLM"/>
    </source>
</evidence>
<dbReference type="EMBL" id="KZ293415">
    <property type="protein sequence ID" value="PBK78744.1"/>
    <property type="molecule type" value="Genomic_DNA"/>
</dbReference>
<name>A0A2H3CBP0_9AGAR</name>
<gene>
    <name evidence="2" type="ORF">ARMSODRAFT_947718</name>
</gene>
<evidence type="ECO:0000256" key="1">
    <source>
        <dbReference type="SAM" id="MobiDB-lite"/>
    </source>
</evidence>
<evidence type="ECO:0000313" key="3">
    <source>
        <dbReference type="Proteomes" id="UP000218334"/>
    </source>
</evidence>
<accession>A0A2H3CBP0</accession>
<feature type="compositionally biased region" description="Basic and acidic residues" evidence="1">
    <location>
        <begin position="305"/>
        <end position="315"/>
    </location>
</feature>
<protein>
    <recommendedName>
        <fullName evidence="4">HNH nuclease domain-containing protein</fullName>
    </recommendedName>
</protein>
<dbReference type="Proteomes" id="UP000218334">
    <property type="component" value="Unassembled WGS sequence"/>
</dbReference>
<feature type="region of interest" description="Disordered" evidence="1">
    <location>
        <begin position="301"/>
        <end position="335"/>
    </location>
</feature>
<evidence type="ECO:0000313" key="2">
    <source>
        <dbReference type="EMBL" id="PBK78744.1"/>
    </source>
</evidence>
<proteinExistence type="predicted"/>
<organism evidence="2 3">
    <name type="scientific">Armillaria solidipes</name>
    <dbReference type="NCBI Taxonomy" id="1076256"/>
    <lineage>
        <taxon>Eukaryota</taxon>
        <taxon>Fungi</taxon>
        <taxon>Dikarya</taxon>
        <taxon>Basidiomycota</taxon>
        <taxon>Agaricomycotina</taxon>
        <taxon>Agaricomycetes</taxon>
        <taxon>Agaricomycetidae</taxon>
        <taxon>Agaricales</taxon>
        <taxon>Marasmiineae</taxon>
        <taxon>Physalacriaceae</taxon>
        <taxon>Armillaria</taxon>
    </lineage>
</organism>
<sequence>MAELKADSYDPRPPLEPRSDRVNQIAIYHPVRSGPLLAFGRRQKVIENGQERLGIRHWFVLDACLVVAGKGFLSSTPDSTGRVDIAETGFLTGREYWYFLSDAAADPDYPICNNFLEWKPLTREEVPRRWLAIDEPDRPTTDSPLESSFSDISIWLEATDKYCAISGLNEELRACHLVPQACAEWYACNMIYKNFAGDDACPNFAPGSSSRPVDDIRQILTLESGLRDSMDQPSFVIAPSPPSDEYVCFFFANRSIGLAEDYHMRTAKIPSRIQGYALFARFAWAIIKVTFILPPLQTPVKKRKRESDIPADRPDQSPSSQRRKTGGGDQSGSDAGLYAETTFHIGSDSNLSLDGADFYTDDSLSDIHDVPDDGRLEPGSASVDYLKEQEQRLTADQIQRFHDAEEGIKPFSPFMYNALEYYPGCSRIEELKQSYVATHPAVSEIGHPATTTRTR</sequence>
<dbReference type="AlphaFoldDB" id="A0A2H3CBP0"/>
<reference evidence="3" key="1">
    <citation type="journal article" date="2017" name="Nat. Ecol. Evol.">
        <title>Genome expansion and lineage-specific genetic innovations in the forest pathogenic fungi Armillaria.</title>
        <authorList>
            <person name="Sipos G."/>
            <person name="Prasanna A.N."/>
            <person name="Walter M.C."/>
            <person name="O'Connor E."/>
            <person name="Balint B."/>
            <person name="Krizsan K."/>
            <person name="Kiss B."/>
            <person name="Hess J."/>
            <person name="Varga T."/>
            <person name="Slot J."/>
            <person name="Riley R."/>
            <person name="Boka B."/>
            <person name="Rigling D."/>
            <person name="Barry K."/>
            <person name="Lee J."/>
            <person name="Mihaltcheva S."/>
            <person name="LaButti K."/>
            <person name="Lipzen A."/>
            <person name="Waldron R."/>
            <person name="Moloney N.M."/>
            <person name="Sperisen C."/>
            <person name="Kredics L."/>
            <person name="Vagvoelgyi C."/>
            <person name="Patrignani A."/>
            <person name="Fitzpatrick D."/>
            <person name="Nagy I."/>
            <person name="Doyle S."/>
            <person name="Anderson J.B."/>
            <person name="Grigoriev I.V."/>
            <person name="Gueldener U."/>
            <person name="Muensterkoetter M."/>
            <person name="Nagy L.G."/>
        </authorList>
    </citation>
    <scope>NUCLEOTIDE SEQUENCE [LARGE SCALE GENOMIC DNA]</scope>
    <source>
        <strain evidence="3">28-4</strain>
    </source>
</reference>